<keyword evidence="4" id="KW-1185">Reference proteome</keyword>
<evidence type="ECO:0000256" key="1">
    <source>
        <dbReference type="ARBA" id="ARBA00008324"/>
    </source>
</evidence>
<evidence type="ECO:0000313" key="4">
    <source>
        <dbReference type="Proteomes" id="UP000596660"/>
    </source>
</evidence>
<reference evidence="3" key="1">
    <citation type="journal article" date="2017" name="Nature">
        <title>The genome of Chenopodium quinoa.</title>
        <authorList>
            <person name="Jarvis D.E."/>
            <person name="Ho Y.S."/>
            <person name="Lightfoot D.J."/>
            <person name="Schmoeckel S.M."/>
            <person name="Li B."/>
            <person name="Borm T.J.A."/>
            <person name="Ohyanagi H."/>
            <person name="Mineta K."/>
            <person name="Michell C.T."/>
            <person name="Saber N."/>
            <person name="Kharbatia N.M."/>
            <person name="Rupper R.R."/>
            <person name="Sharp A.R."/>
            <person name="Dally N."/>
            <person name="Boughton B.A."/>
            <person name="Woo Y.H."/>
            <person name="Gao G."/>
            <person name="Schijlen E.G.W.M."/>
            <person name="Guo X."/>
            <person name="Momin A.A."/>
            <person name="Negrao S."/>
            <person name="Al-Babili S."/>
            <person name="Gehring C."/>
            <person name="Roessner U."/>
            <person name="Jung C."/>
            <person name="Murphy K."/>
            <person name="Arold S.T."/>
            <person name="Gojobori T."/>
            <person name="van der Linden C.G."/>
            <person name="van Loo E.N."/>
            <person name="Jellen E.N."/>
            <person name="Maughan P.J."/>
            <person name="Tester M."/>
        </authorList>
    </citation>
    <scope>NUCLEOTIDE SEQUENCE [LARGE SCALE GENOMIC DNA]</scope>
    <source>
        <strain evidence="3">cv. PI 614886</strain>
    </source>
</reference>
<comment type="similarity">
    <text evidence="1">Belongs to the thioesterase PaaI family.</text>
</comment>
<name>A0A803M9J7_CHEQI</name>
<dbReference type="AlphaFoldDB" id="A0A803M9J7"/>
<evidence type="ECO:0000259" key="2">
    <source>
        <dbReference type="Pfam" id="PF03061"/>
    </source>
</evidence>
<dbReference type="InterPro" id="IPR006683">
    <property type="entry name" value="Thioestr_dom"/>
</dbReference>
<evidence type="ECO:0000313" key="3">
    <source>
        <dbReference type="EnsemblPlants" id="AUR62025573-RA:cds"/>
    </source>
</evidence>
<dbReference type="GO" id="GO:0047617">
    <property type="term" value="F:fatty acyl-CoA hydrolase activity"/>
    <property type="evidence" value="ECO:0007669"/>
    <property type="project" value="InterPro"/>
</dbReference>
<protein>
    <recommendedName>
        <fullName evidence="2">Thioesterase domain-containing protein</fullName>
    </recommendedName>
</protein>
<dbReference type="Gramene" id="AUR62025573-RA">
    <property type="protein sequence ID" value="AUR62025573-RA:cds"/>
    <property type="gene ID" value="AUR62025573"/>
</dbReference>
<dbReference type="PANTHER" id="PTHR21660">
    <property type="entry name" value="THIOESTERASE SUPERFAMILY MEMBER-RELATED"/>
    <property type="match status" value="1"/>
</dbReference>
<dbReference type="Gene3D" id="3.10.129.10">
    <property type="entry name" value="Hotdog Thioesterase"/>
    <property type="match status" value="1"/>
</dbReference>
<proteinExistence type="inferred from homology"/>
<dbReference type="Proteomes" id="UP000596660">
    <property type="component" value="Unplaced"/>
</dbReference>
<sequence>MNTANTLHGGAIESLVDLVGSAAVFTVGAPSNGVSVEINVSYLDASLSDGMELDLEVLSKLAKEYEGTKNVAIRVAAGGEVGGG</sequence>
<dbReference type="InterPro" id="IPR039298">
    <property type="entry name" value="ACOT13"/>
</dbReference>
<dbReference type="InterPro" id="IPR029069">
    <property type="entry name" value="HotDog_dom_sf"/>
</dbReference>
<accession>A0A803M9J7</accession>
<feature type="domain" description="Thioesterase" evidence="2">
    <location>
        <begin position="5"/>
        <end position="45"/>
    </location>
</feature>
<reference evidence="3" key="2">
    <citation type="submission" date="2021-03" db="UniProtKB">
        <authorList>
            <consortium name="EnsemblPlants"/>
        </authorList>
    </citation>
    <scope>IDENTIFICATION</scope>
</reference>
<dbReference type="Pfam" id="PF03061">
    <property type="entry name" value="4HBT"/>
    <property type="match status" value="1"/>
</dbReference>
<organism evidence="3 4">
    <name type="scientific">Chenopodium quinoa</name>
    <name type="common">Quinoa</name>
    <dbReference type="NCBI Taxonomy" id="63459"/>
    <lineage>
        <taxon>Eukaryota</taxon>
        <taxon>Viridiplantae</taxon>
        <taxon>Streptophyta</taxon>
        <taxon>Embryophyta</taxon>
        <taxon>Tracheophyta</taxon>
        <taxon>Spermatophyta</taxon>
        <taxon>Magnoliopsida</taxon>
        <taxon>eudicotyledons</taxon>
        <taxon>Gunneridae</taxon>
        <taxon>Pentapetalae</taxon>
        <taxon>Caryophyllales</taxon>
        <taxon>Chenopodiaceae</taxon>
        <taxon>Chenopodioideae</taxon>
        <taxon>Atripliceae</taxon>
        <taxon>Chenopodium</taxon>
    </lineage>
</organism>
<dbReference type="PANTHER" id="PTHR21660:SF47">
    <property type="entry name" value="F19P19.27 PROTEIN"/>
    <property type="match status" value="1"/>
</dbReference>
<dbReference type="EnsemblPlants" id="AUR62025573-RA">
    <property type="protein sequence ID" value="AUR62025573-RA:cds"/>
    <property type="gene ID" value="AUR62025573"/>
</dbReference>
<dbReference type="SUPFAM" id="SSF54637">
    <property type="entry name" value="Thioesterase/thiol ester dehydrase-isomerase"/>
    <property type="match status" value="1"/>
</dbReference>